<evidence type="ECO:0000256" key="4">
    <source>
        <dbReference type="ARBA" id="ARBA00022989"/>
    </source>
</evidence>
<feature type="transmembrane region" description="Helical" evidence="6">
    <location>
        <begin position="302"/>
        <end position="318"/>
    </location>
</feature>
<sequence>MRFLFKTSYAQDIRLAKHGGHVFWYSFLCLALVAAPFVAPEYWLAQLTFVLIYAIAGLGLMLLAGFTGQFSLGHAAFLGVGAYTQAVLTGMGWPFLLSLACGAALSAAVGIVVGLPALRVKGIYLGIATLAFGFIVEEGFARWESVTGGNAGKMLEAPRLAGYVLESTESFYFLCLAVTVVCTLAILNLLRSPTGRAFVAIRDSEISAQSMGIHLAWYKTLSFALSAALAGIAGALYAHKMQFLSPDQFSILQSIDLLLMIVIGGLGSVHGAFLGAMFLILMPQLIALAKDQLPEAIGQAPGLQAVVYGLVLILFVMFEPMGLYGRWLKIRTWLQLFPFYRKGMFKRQKSFQKSDRLK</sequence>
<proteinExistence type="predicted"/>
<evidence type="ECO:0000256" key="2">
    <source>
        <dbReference type="ARBA" id="ARBA00022475"/>
    </source>
</evidence>
<feature type="transmembrane region" description="Helical" evidence="6">
    <location>
        <begin position="211"/>
        <end position="237"/>
    </location>
</feature>
<dbReference type="AlphaFoldDB" id="A0A317RH70"/>
<dbReference type="EMBL" id="QGUB01000001">
    <property type="protein sequence ID" value="PWW48795.1"/>
    <property type="molecule type" value="Genomic_DNA"/>
</dbReference>
<organism evidence="7 8">
    <name type="scientific">Melaminivora alkalimesophila</name>
    <dbReference type="NCBI Taxonomy" id="1165852"/>
    <lineage>
        <taxon>Bacteria</taxon>
        <taxon>Pseudomonadati</taxon>
        <taxon>Pseudomonadota</taxon>
        <taxon>Betaproteobacteria</taxon>
        <taxon>Burkholderiales</taxon>
        <taxon>Comamonadaceae</taxon>
        <taxon>Melaminivora</taxon>
    </lineage>
</organism>
<dbReference type="GO" id="GO:0015658">
    <property type="term" value="F:branched-chain amino acid transmembrane transporter activity"/>
    <property type="evidence" value="ECO:0007669"/>
    <property type="project" value="InterPro"/>
</dbReference>
<keyword evidence="4 6" id="KW-1133">Transmembrane helix</keyword>
<dbReference type="Proteomes" id="UP000246483">
    <property type="component" value="Unassembled WGS sequence"/>
</dbReference>
<gene>
    <name evidence="7" type="ORF">DFR36_101304</name>
</gene>
<evidence type="ECO:0000256" key="6">
    <source>
        <dbReference type="SAM" id="Phobius"/>
    </source>
</evidence>
<evidence type="ECO:0000256" key="3">
    <source>
        <dbReference type="ARBA" id="ARBA00022692"/>
    </source>
</evidence>
<keyword evidence="2" id="KW-1003">Cell membrane</keyword>
<dbReference type="OrthoDB" id="3460090at2"/>
<feature type="transmembrane region" description="Helical" evidence="6">
    <location>
        <begin position="122"/>
        <end position="141"/>
    </location>
</feature>
<dbReference type="PANTHER" id="PTHR30482:SF20">
    <property type="entry name" value="HIGH-AFFINITY BRANCHED-CHAIN AMINO ACID TRANSPORT SYSTEM PERMEASE PROTEIN LIVM"/>
    <property type="match status" value="1"/>
</dbReference>
<dbReference type="InterPro" id="IPR043428">
    <property type="entry name" value="LivM-like"/>
</dbReference>
<feature type="transmembrane region" description="Helical" evidence="6">
    <location>
        <begin position="44"/>
        <end position="63"/>
    </location>
</feature>
<keyword evidence="3 6" id="KW-0812">Transmembrane</keyword>
<accession>A0A317RH70</accession>
<keyword evidence="8" id="KW-1185">Reference proteome</keyword>
<dbReference type="CDD" id="cd06581">
    <property type="entry name" value="TM_PBP1_LivM_like"/>
    <property type="match status" value="1"/>
</dbReference>
<evidence type="ECO:0000256" key="5">
    <source>
        <dbReference type="ARBA" id="ARBA00023136"/>
    </source>
</evidence>
<evidence type="ECO:0000313" key="7">
    <source>
        <dbReference type="EMBL" id="PWW48795.1"/>
    </source>
</evidence>
<feature type="transmembrane region" description="Helical" evidence="6">
    <location>
        <begin position="70"/>
        <end position="88"/>
    </location>
</feature>
<dbReference type="InterPro" id="IPR001851">
    <property type="entry name" value="ABC_transp_permease"/>
</dbReference>
<dbReference type="RefSeq" id="WP_019375369.1">
    <property type="nucleotide sequence ID" value="NZ_ALEE01000810.1"/>
</dbReference>
<evidence type="ECO:0000256" key="1">
    <source>
        <dbReference type="ARBA" id="ARBA00004651"/>
    </source>
</evidence>
<evidence type="ECO:0000313" key="8">
    <source>
        <dbReference type="Proteomes" id="UP000246483"/>
    </source>
</evidence>
<reference evidence="7 8" key="1">
    <citation type="submission" date="2018-05" db="EMBL/GenBank/DDBJ databases">
        <title>Genomic Encyclopedia of Type Strains, Phase IV (KMG-IV): sequencing the most valuable type-strain genomes for metagenomic binning, comparative biology and taxonomic classification.</title>
        <authorList>
            <person name="Goeker M."/>
        </authorList>
    </citation>
    <scope>NUCLEOTIDE SEQUENCE [LARGE SCALE GENOMIC DNA]</scope>
    <source>
        <strain evidence="7 8">DSM 26006</strain>
    </source>
</reference>
<keyword evidence="5 6" id="KW-0472">Membrane</keyword>
<feature type="transmembrane region" description="Helical" evidence="6">
    <location>
        <begin position="94"/>
        <end position="115"/>
    </location>
</feature>
<dbReference type="GO" id="GO:0005886">
    <property type="term" value="C:plasma membrane"/>
    <property type="evidence" value="ECO:0007669"/>
    <property type="project" value="UniProtKB-SubCell"/>
</dbReference>
<protein>
    <submittedName>
        <fullName evidence="7">Amino acid/amide ABC transporter membrane protein 2 (HAAT family)</fullName>
    </submittedName>
</protein>
<dbReference type="PANTHER" id="PTHR30482">
    <property type="entry name" value="HIGH-AFFINITY BRANCHED-CHAIN AMINO ACID TRANSPORT SYSTEM PERMEASE"/>
    <property type="match status" value="1"/>
</dbReference>
<feature type="transmembrane region" description="Helical" evidence="6">
    <location>
        <begin position="257"/>
        <end position="281"/>
    </location>
</feature>
<name>A0A317RH70_9BURK</name>
<dbReference type="Pfam" id="PF02653">
    <property type="entry name" value="BPD_transp_2"/>
    <property type="match status" value="1"/>
</dbReference>
<comment type="subcellular location">
    <subcellularLocation>
        <location evidence="1">Cell membrane</location>
        <topology evidence="1">Multi-pass membrane protein</topology>
    </subcellularLocation>
</comment>
<feature type="transmembrane region" description="Helical" evidence="6">
    <location>
        <begin position="171"/>
        <end position="190"/>
    </location>
</feature>
<comment type="caution">
    <text evidence="7">The sequence shown here is derived from an EMBL/GenBank/DDBJ whole genome shotgun (WGS) entry which is preliminary data.</text>
</comment>
<feature type="transmembrane region" description="Helical" evidence="6">
    <location>
        <begin position="21"/>
        <end position="38"/>
    </location>
</feature>